<keyword evidence="3" id="KW-1185">Reference proteome</keyword>
<feature type="transmembrane region" description="Helical" evidence="1">
    <location>
        <begin position="43"/>
        <end position="65"/>
    </location>
</feature>
<dbReference type="PANTHER" id="PTHR34989">
    <property type="entry name" value="PROTEIN HDED"/>
    <property type="match status" value="1"/>
</dbReference>
<dbReference type="InterPro" id="IPR005325">
    <property type="entry name" value="DUF308_memb"/>
</dbReference>
<dbReference type="EMBL" id="CP076128">
    <property type="protein sequence ID" value="QWG06368.1"/>
    <property type="molecule type" value="Genomic_DNA"/>
</dbReference>
<evidence type="ECO:0000313" key="3">
    <source>
        <dbReference type="Proteomes" id="UP000682802"/>
    </source>
</evidence>
<gene>
    <name evidence="2" type="ORF">KM029_13640</name>
</gene>
<dbReference type="InterPro" id="IPR052712">
    <property type="entry name" value="Acid_resist_chaperone_HdeD"/>
</dbReference>
<reference evidence="2 3" key="1">
    <citation type="submission" date="2021-05" db="EMBL/GenBank/DDBJ databases">
        <title>Comparative genomic studies on the polysaccharide-degrading batcterial strains of the Flammeovirga genus.</title>
        <authorList>
            <person name="Zewei F."/>
            <person name="Zheng Z."/>
            <person name="Yu L."/>
            <person name="Ruyue G."/>
            <person name="Yanhong M."/>
            <person name="Yuanyuan C."/>
            <person name="Jingyan G."/>
            <person name="Wenjun H."/>
        </authorList>
    </citation>
    <scope>NUCLEOTIDE SEQUENCE [LARGE SCALE GENOMIC DNA]</scope>
    <source>
        <strain evidence="2 3">YS10</strain>
    </source>
</reference>
<name>A0ABX8GST9_9BACT</name>
<dbReference type="Pfam" id="PF03729">
    <property type="entry name" value="DUF308"/>
    <property type="match status" value="2"/>
</dbReference>
<evidence type="ECO:0000313" key="2">
    <source>
        <dbReference type="EMBL" id="QWG06368.1"/>
    </source>
</evidence>
<feature type="transmembrane region" description="Helical" evidence="1">
    <location>
        <begin position="126"/>
        <end position="150"/>
    </location>
</feature>
<feature type="transmembrane region" description="Helical" evidence="1">
    <location>
        <begin position="72"/>
        <end position="90"/>
    </location>
</feature>
<feature type="transmembrane region" description="Helical" evidence="1">
    <location>
        <begin position="96"/>
        <end position="114"/>
    </location>
</feature>
<feature type="transmembrane region" description="Helical" evidence="1">
    <location>
        <begin position="16"/>
        <end position="37"/>
    </location>
</feature>
<protein>
    <submittedName>
        <fullName evidence="2">DUF308 domain-containing protein</fullName>
    </submittedName>
</protein>
<dbReference type="RefSeq" id="WP_144073787.1">
    <property type="nucleotide sequence ID" value="NZ_CP076128.1"/>
</dbReference>
<proteinExistence type="predicted"/>
<organism evidence="2 3">
    <name type="scientific">Flammeovirga kamogawensis</name>
    <dbReference type="NCBI Taxonomy" id="373891"/>
    <lineage>
        <taxon>Bacteria</taxon>
        <taxon>Pseudomonadati</taxon>
        <taxon>Bacteroidota</taxon>
        <taxon>Cytophagia</taxon>
        <taxon>Cytophagales</taxon>
        <taxon>Flammeovirgaceae</taxon>
        <taxon>Flammeovirga</taxon>
    </lineage>
</organism>
<keyword evidence="1" id="KW-1133">Transmembrane helix</keyword>
<keyword evidence="1" id="KW-0472">Membrane</keyword>
<feature type="transmembrane region" description="Helical" evidence="1">
    <location>
        <begin position="156"/>
        <end position="179"/>
    </location>
</feature>
<sequence length="197" mass="21930">MEFTVSNSLQKTIKHWYLPFISGLLFIIAGVITFTYLGESYVALSGLFSITFIVMGCSDMIFSILNRKVIKGWGWSFLMGSTNTLLGLFLIENPLISIITLPMYVGFTFLIRAVGTISFSQDLKRFGLLVHDPLMFIGITGVVLSLILIWNPIFAGFTIVGLTGFTCILIGVYHVSLAIKLKKVKRFIKEASDLEIV</sequence>
<dbReference type="Proteomes" id="UP000682802">
    <property type="component" value="Chromosome 1"/>
</dbReference>
<accession>A0ABX8GST9</accession>
<evidence type="ECO:0000256" key="1">
    <source>
        <dbReference type="SAM" id="Phobius"/>
    </source>
</evidence>
<keyword evidence="1" id="KW-0812">Transmembrane</keyword>
<dbReference type="PANTHER" id="PTHR34989:SF1">
    <property type="entry name" value="PROTEIN HDED"/>
    <property type="match status" value="1"/>
</dbReference>